<accession>A0ABR4UTY8</accession>
<dbReference type="Pfam" id="PF14491">
    <property type="entry name" value="DUF4435"/>
    <property type="match status" value="1"/>
</dbReference>
<name>A0ABR4UTY8_9GAMM</name>
<gene>
    <name evidence="2" type="ORF">JV35_20970</name>
</gene>
<organism evidence="2 3">
    <name type="scientific">Pectobacterium betavasculorum</name>
    <dbReference type="NCBI Taxonomy" id="55207"/>
    <lineage>
        <taxon>Bacteria</taxon>
        <taxon>Pseudomonadati</taxon>
        <taxon>Pseudomonadota</taxon>
        <taxon>Gammaproteobacteria</taxon>
        <taxon>Enterobacterales</taxon>
        <taxon>Pectobacteriaceae</taxon>
        <taxon>Pectobacterium</taxon>
    </lineage>
</organism>
<evidence type="ECO:0000313" key="2">
    <source>
        <dbReference type="EMBL" id="KFX11372.1"/>
    </source>
</evidence>
<proteinExistence type="predicted"/>
<comment type="caution">
    <text evidence="2">The sequence shown here is derived from an EMBL/GenBank/DDBJ whole genome shotgun (WGS) entry which is preliminary data.</text>
</comment>
<keyword evidence="3" id="KW-1185">Reference proteome</keyword>
<protein>
    <recommendedName>
        <fullName evidence="1">DUF4435 domain-containing protein</fullName>
    </recommendedName>
</protein>
<evidence type="ECO:0000259" key="1">
    <source>
        <dbReference type="Pfam" id="PF14491"/>
    </source>
</evidence>
<dbReference type="InterPro" id="IPR029492">
    <property type="entry name" value="DUF4435"/>
</dbReference>
<feature type="domain" description="DUF4435" evidence="1">
    <location>
        <begin position="32"/>
        <end position="150"/>
    </location>
</feature>
<dbReference type="Proteomes" id="UP000032869">
    <property type="component" value="Unassembled WGS sequence"/>
</dbReference>
<sequence>MSFLDLMDSAVESPQTALHNLLMKMTNSVKTLHVYYEGKCDNKLYYGMLKRLLNDAVNIRTVICGNKKKVFSFKTELSDRNDDNNKLIFFVDKDIDDYFDDHNYIITKDMHESKYYSIENYVSCEQVFISICRECFDMKDLENSNNKFYIEILTKYNEVQEFFFSRIKK</sequence>
<dbReference type="RefSeq" id="WP_039309155.1">
    <property type="nucleotide sequence ID" value="NZ_JQHL01000034.1"/>
</dbReference>
<evidence type="ECO:0000313" key="3">
    <source>
        <dbReference type="Proteomes" id="UP000032869"/>
    </source>
</evidence>
<reference evidence="2 3" key="1">
    <citation type="submission" date="2014-08" db="EMBL/GenBank/DDBJ databases">
        <title>Genome sequences of NCPPB Pectobacterium isolates.</title>
        <authorList>
            <person name="Glover R.H."/>
            <person name="Sapp M."/>
            <person name="Elphinstone J."/>
        </authorList>
    </citation>
    <scope>NUCLEOTIDE SEQUENCE [LARGE SCALE GENOMIC DNA]</scope>
    <source>
        <strain evidence="2 3">NCPPB 2793</strain>
    </source>
</reference>
<dbReference type="EMBL" id="JQHL01000034">
    <property type="protein sequence ID" value="KFX11372.1"/>
    <property type="molecule type" value="Genomic_DNA"/>
</dbReference>